<reference evidence="2" key="1">
    <citation type="journal article" date="2021" name="Proc. Natl. Acad. Sci. U.S.A.">
        <title>A Catalog of Tens of Thousands of Viruses from Human Metagenomes Reveals Hidden Associations with Chronic Diseases.</title>
        <authorList>
            <person name="Tisza M.J."/>
            <person name="Buck C.B."/>
        </authorList>
    </citation>
    <scope>NUCLEOTIDE SEQUENCE</scope>
    <source>
        <strain evidence="2">Ct4Uy2</strain>
    </source>
</reference>
<dbReference type="InterPro" id="IPR054495">
    <property type="entry name" value="DUF488-N3a"/>
</dbReference>
<evidence type="ECO:0000259" key="1">
    <source>
        <dbReference type="Pfam" id="PF22751"/>
    </source>
</evidence>
<evidence type="ECO:0000313" key="2">
    <source>
        <dbReference type="EMBL" id="DAF51097.1"/>
    </source>
</evidence>
<dbReference type="Pfam" id="PF22751">
    <property type="entry name" value="DUF488-N3a"/>
    <property type="match status" value="1"/>
</dbReference>
<sequence length="136" mass="15952">MRIYTSYFGNYRKLAAANVKMICVALGKPRFCNAPQIIEVAPRRYMLDDKWTYEEYTNMYLNDVLAKVNPQELIQTIQRLSEDKDVALCCYEKPGDFCHRHILAKWLTEKTGIEITEFGVVEKKEPKYEQASLFEI</sequence>
<proteinExistence type="predicted"/>
<dbReference type="EMBL" id="BK032610">
    <property type="protein sequence ID" value="DAF51097.1"/>
    <property type="molecule type" value="Genomic_DNA"/>
</dbReference>
<protein>
    <recommendedName>
        <fullName evidence="1">DUF488 domain-containing protein</fullName>
    </recommendedName>
</protein>
<accession>A0A8S5SJA2</accession>
<organism evidence="2">
    <name type="scientific">Siphoviridae sp. ct4Uy2</name>
    <dbReference type="NCBI Taxonomy" id="2827777"/>
    <lineage>
        <taxon>Viruses</taxon>
        <taxon>Duplodnaviria</taxon>
        <taxon>Heunggongvirae</taxon>
        <taxon>Uroviricota</taxon>
        <taxon>Caudoviricetes</taxon>
    </lineage>
</organism>
<name>A0A8S5SJA2_9CAUD</name>
<feature type="domain" description="DUF488" evidence="1">
    <location>
        <begin position="45"/>
        <end position="110"/>
    </location>
</feature>